<evidence type="ECO:0000256" key="1">
    <source>
        <dbReference type="SAM" id="Phobius"/>
    </source>
</evidence>
<dbReference type="Proteomes" id="UP000480266">
    <property type="component" value="Unassembled WGS sequence"/>
</dbReference>
<protein>
    <submittedName>
        <fullName evidence="2">Sugar ABC transporter permease</fullName>
    </submittedName>
</protein>
<accession>A0A7C9VSD6</accession>
<keyword evidence="3" id="KW-1185">Reference proteome</keyword>
<gene>
    <name evidence="2" type="ORF">G4V63_30710</name>
</gene>
<keyword evidence="1" id="KW-0472">Membrane</keyword>
<feature type="transmembrane region" description="Helical" evidence="1">
    <location>
        <begin position="30"/>
        <end position="58"/>
    </location>
</feature>
<dbReference type="AlphaFoldDB" id="A0A7C9VSD6"/>
<name>A0A7C9VSD6_9BRAD</name>
<proteinExistence type="predicted"/>
<feature type="non-terminal residue" evidence="2">
    <location>
        <position position="62"/>
    </location>
</feature>
<keyword evidence="1" id="KW-1133">Transmembrane helix</keyword>
<organism evidence="2 3">
    <name type="scientific">Candidatus Afipia apatlaquensis</name>
    <dbReference type="NCBI Taxonomy" id="2712852"/>
    <lineage>
        <taxon>Bacteria</taxon>
        <taxon>Pseudomonadati</taxon>
        <taxon>Pseudomonadota</taxon>
        <taxon>Alphaproteobacteria</taxon>
        <taxon>Hyphomicrobiales</taxon>
        <taxon>Nitrobacteraceae</taxon>
        <taxon>Afipia</taxon>
    </lineage>
</organism>
<evidence type="ECO:0000313" key="3">
    <source>
        <dbReference type="Proteomes" id="UP000480266"/>
    </source>
</evidence>
<keyword evidence="1" id="KW-0812">Transmembrane</keyword>
<dbReference type="SUPFAM" id="SSF160964">
    <property type="entry name" value="MalF N-terminal region-like"/>
    <property type="match status" value="1"/>
</dbReference>
<sequence length="62" mass="7023">MTTIPAAVSTKPYVSSLSAWQRLMTNRNWIALWFMLPAAGFLILFLAYPLGLGVWMSFTDVR</sequence>
<dbReference type="EMBL" id="JAAMRR010001570">
    <property type="protein sequence ID" value="NGX99411.1"/>
    <property type="molecule type" value="Genomic_DNA"/>
</dbReference>
<comment type="caution">
    <text evidence="2">The sequence shown here is derived from an EMBL/GenBank/DDBJ whole genome shotgun (WGS) entry which is preliminary data.</text>
</comment>
<evidence type="ECO:0000313" key="2">
    <source>
        <dbReference type="EMBL" id="NGX99411.1"/>
    </source>
</evidence>
<reference evidence="2" key="1">
    <citation type="submission" date="2020-02" db="EMBL/GenBank/DDBJ databases">
        <title>Draft genome sequence of Candidatus Afipia apatlaquensis IBT-C3, a potential strain for decolorization of textile dyes.</title>
        <authorList>
            <person name="Sanchez-Reyes A."/>
            <person name="Breton-Deval L."/>
            <person name="Mangelson H."/>
            <person name="Sanchez-Flores A."/>
        </authorList>
    </citation>
    <scope>NUCLEOTIDE SEQUENCE [LARGE SCALE GENOMIC DNA]</scope>
    <source>
        <strain evidence="2">IBT-C3</strain>
    </source>
</reference>